<dbReference type="Gene3D" id="3.60.15.10">
    <property type="entry name" value="Ribonuclease Z/Hydroxyacylglutathione hydrolase-like"/>
    <property type="match status" value="1"/>
</dbReference>
<dbReference type="PANTHER" id="PTHR42951:SF4">
    <property type="entry name" value="ACYL-COENZYME A THIOESTERASE MBLAC2"/>
    <property type="match status" value="1"/>
</dbReference>
<dbReference type="AlphaFoldDB" id="A0A558DPG0"/>
<dbReference type="Proteomes" id="UP000320011">
    <property type="component" value="Unassembled WGS sequence"/>
</dbReference>
<sequence length="297" mass="32403">MLMTSTLADPAPWFAIRPLADGVYVLSEPGHVNSFLVLGDERALLFDTGMGIGSILREVRTITDLPLLVVNSHHHFDHRGGNAELAPHAIDIAVHPVGADAHGEAPAEWRTEYEKLARRTVERFGEFARLDYETFFTLTEAQTLRPIPDLSGWRIPAIRPTRTLADGELLDLGGRVLRVLHTPGHSPDGLCLWDETTGSLLAGDTLLAAAFWAHFPESDIAVFAGTTARLADLPTRQVLVAHNLRCVLPGSFPAQAAEAFAAVRDGRTRPVPYADPFGNPLLRHDFDGFAIFAPEVS</sequence>
<dbReference type="InterPro" id="IPR036866">
    <property type="entry name" value="RibonucZ/Hydroxyglut_hydro"/>
</dbReference>
<proteinExistence type="predicted"/>
<keyword evidence="2" id="KW-0378">Hydrolase</keyword>
<protein>
    <submittedName>
        <fullName evidence="2">MBL fold metallo-hydrolase</fullName>
    </submittedName>
</protein>
<evidence type="ECO:0000313" key="2">
    <source>
        <dbReference type="EMBL" id="TVT62887.1"/>
    </source>
</evidence>
<gene>
    <name evidence="2" type="ORF">FNH05_00480</name>
</gene>
<dbReference type="InterPro" id="IPR001279">
    <property type="entry name" value="Metallo-B-lactamas"/>
</dbReference>
<comment type="caution">
    <text evidence="2">The sequence shown here is derived from an EMBL/GenBank/DDBJ whole genome shotgun (WGS) entry which is preliminary data.</text>
</comment>
<dbReference type="EMBL" id="VJWX01000002">
    <property type="protein sequence ID" value="TVT62887.1"/>
    <property type="molecule type" value="Genomic_DNA"/>
</dbReference>
<dbReference type="PANTHER" id="PTHR42951">
    <property type="entry name" value="METALLO-BETA-LACTAMASE DOMAIN-CONTAINING"/>
    <property type="match status" value="1"/>
</dbReference>
<dbReference type="InterPro" id="IPR050855">
    <property type="entry name" value="NDM-1-like"/>
</dbReference>
<dbReference type="SMART" id="SM00849">
    <property type="entry name" value="Lactamase_B"/>
    <property type="match status" value="1"/>
</dbReference>
<reference evidence="2 3" key="2">
    <citation type="submission" date="2019-08" db="EMBL/GenBank/DDBJ databases">
        <title>Amycolatopsis acidicola sp. nov., isolated from peat swamp forest soil.</title>
        <authorList>
            <person name="Srisuk N."/>
        </authorList>
    </citation>
    <scope>NUCLEOTIDE SEQUENCE [LARGE SCALE GENOMIC DNA]</scope>
    <source>
        <strain evidence="2 3">TBRC 6029</strain>
    </source>
</reference>
<reference evidence="2 3" key="1">
    <citation type="submission" date="2019-07" db="EMBL/GenBank/DDBJ databases">
        <authorList>
            <person name="Duangmal K."/>
            <person name="Teo W.F.A."/>
        </authorList>
    </citation>
    <scope>NUCLEOTIDE SEQUENCE [LARGE SCALE GENOMIC DNA]</scope>
    <source>
        <strain evidence="2 3">TBRC 6029</strain>
    </source>
</reference>
<evidence type="ECO:0000259" key="1">
    <source>
        <dbReference type="SMART" id="SM00849"/>
    </source>
</evidence>
<feature type="domain" description="Metallo-beta-lactamase" evidence="1">
    <location>
        <begin position="31"/>
        <end position="242"/>
    </location>
</feature>
<dbReference type="GO" id="GO:0016787">
    <property type="term" value="F:hydrolase activity"/>
    <property type="evidence" value="ECO:0007669"/>
    <property type="project" value="UniProtKB-KW"/>
</dbReference>
<evidence type="ECO:0000313" key="3">
    <source>
        <dbReference type="Proteomes" id="UP000320011"/>
    </source>
</evidence>
<name>A0A558DPG0_9PSEU</name>
<dbReference type="SUPFAM" id="SSF56281">
    <property type="entry name" value="Metallo-hydrolase/oxidoreductase"/>
    <property type="match status" value="1"/>
</dbReference>
<dbReference type="Pfam" id="PF00753">
    <property type="entry name" value="Lactamase_B"/>
    <property type="match status" value="1"/>
</dbReference>
<keyword evidence="3" id="KW-1185">Reference proteome</keyword>
<dbReference type="OrthoDB" id="2971563at2"/>
<organism evidence="2 3">
    <name type="scientific">Amycolatopsis rhizosphaerae</name>
    <dbReference type="NCBI Taxonomy" id="2053003"/>
    <lineage>
        <taxon>Bacteria</taxon>
        <taxon>Bacillati</taxon>
        <taxon>Actinomycetota</taxon>
        <taxon>Actinomycetes</taxon>
        <taxon>Pseudonocardiales</taxon>
        <taxon>Pseudonocardiaceae</taxon>
        <taxon>Amycolatopsis</taxon>
    </lineage>
</organism>
<accession>A0A558DPG0</accession>